<feature type="region of interest" description="Disordered" evidence="1">
    <location>
        <begin position="174"/>
        <end position="212"/>
    </location>
</feature>
<feature type="non-terminal residue" evidence="2">
    <location>
        <position position="212"/>
    </location>
</feature>
<evidence type="ECO:0008006" key="4">
    <source>
        <dbReference type="Google" id="ProtNLM"/>
    </source>
</evidence>
<dbReference type="EMBL" id="JBHSQJ010000231">
    <property type="protein sequence ID" value="MFC5911719.1"/>
    <property type="molecule type" value="Genomic_DNA"/>
</dbReference>
<keyword evidence="3" id="KW-1185">Reference proteome</keyword>
<accession>A0ABW1GE20</accession>
<organism evidence="2 3">
    <name type="scientific">Streptacidiphilus monticola</name>
    <dbReference type="NCBI Taxonomy" id="2161674"/>
    <lineage>
        <taxon>Bacteria</taxon>
        <taxon>Bacillati</taxon>
        <taxon>Actinomycetota</taxon>
        <taxon>Actinomycetes</taxon>
        <taxon>Kitasatosporales</taxon>
        <taxon>Streptomycetaceae</taxon>
        <taxon>Streptacidiphilus</taxon>
    </lineage>
</organism>
<evidence type="ECO:0000256" key="1">
    <source>
        <dbReference type="SAM" id="MobiDB-lite"/>
    </source>
</evidence>
<feature type="compositionally biased region" description="Low complexity" evidence="1">
    <location>
        <begin position="190"/>
        <end position="212"/>
    </location>
</feature>
<evidence type="ECO:0000313" key="3">
    <source>
        <dbReference type="Proteomes" id="UP001596174"/>
    </source>
</evidence>
<reference evidence="3" key="1">
    <citation type="journal article" date="2019" name="Int. J. Syst. Evol. Microbiol.">
        <title>The Global Catalogue of Microorganisms (GCM) 10K type strain sequencing project: providing services to taxonomists for standard genome sequencing and annotation.</title>
        <authorList>
            <consortium name="The Broad Institute Genomics Platform"/>
            <consortium name="The Broad Institute Genome Sequencing Center for Infectious Disease"/>
            <person name="Wu L."/>
            <person name="Ma J."/>
        </authorList>
    </citation>
    <scope>NUCLEOTIDE SEQUENCE [LARGE SCALE GENOMIC DNA]</scope>
    <source>
        <strain evidence="3">JCM 4816</strain>
    </source>
</reference>
<sequence length="212" mass="24041">MAGLTELPREMQHFAQYLNAAVVPAVDRDGTWFREFRRHDEEGMRACLEGREVPPWDVVASLLEDLAAVHGPDAARREHVRARLLYDASVRAHDRAPGAHPLLTERLRLLRWEQQQAAQRLRQIHEFQAASADPAERRAVESELAWAQDYYARISSRITELRRRVAELEQRAATLSDRASARPWDPWVAPPARATTETPPAQQHAATPAAPT</sequence>
<evidence type="ECO:0000313" key="2">
    <source>
        <dbReference type="EMBL" id="MFC5911719.1"/>
    </source>
</evidence>
<gene>
    <name evidence="2" type="ORF">ACFP3V_31505</name>
</gene>
<protein>
    <recommendedName>
        <fullName evidence="4">SpcZ</fullName>
    </recommendedName>
</protein>
<proteinExistence type="predicted"/>
<comment type="caution">
    <text evidence="2">The sequence shown here is derived from an EMBL/GenBank/DDBJ whole genome shotgun (WGS) entry which is preliminary data.</text>
</comment>
<name>A0ABW1GE20_9ACTN</name>
<dbReference type="Proteomes" id="UP001596174">
    <property type="component" value="Unassembled WGS sequence"/>
</dbReference>